<accession>A0AAW2JZC8</accession>
<dbReference type="EMBL" id="JACGWJ010000031">
    <property type="protein sequence ID" value="KAL0298931.1"/>
    <property type="molecule type" value="Genomic_DNA"/>
</dbReference>
<gene>
    <name evidence="1" type="ORF">Sradi_6552900</name>
</gene>
<name>A0AAW2JZC8_SESRA</name>
<reference evidence="1" key="1">
    <citation type="submission" date="2020-06" db="EMBL/GenBank/DDBJ databases">
        <authorList>
            <person name="Li T."/>
            <person name="Hu X."/>
            <person name="Zhang T."/>
            <person name="Song X."/>
            <person name="Zhang H."/>
            <person name="Dai N."/>
            <person name="Sheng W."/>
            <person name="Hou X."/>
            <person name="Wei L."/>
        </authorList>
    </citation>
    <scope>NUCLEOTIDE SEQUENCE</scope>
    <source>
        <strain evidence="1">G02</strain>
        <tissue evidence="1">Leaf</tissue>
    </source>
</reference>
<evidence type="ECO:0000313" key="1">
    <source>
        <dbReference type="EMBL" id="KAL0298931.1"/>
    </source>
</evidence>
<dbReference type="AlphaFoldDB" id="A0AAW2JZC8"/>
<reference evidence="1" key="2">
    <citation type="journal article" date="2024" name="Plant">
        <title>Genomic evolution and insights into agronomic trait innovations of Sesamum species.</title>
        <authorList>
            <person name="Miao H."/>
            <person name="Wang L."/>
            <person name="Qu L."/>
            <person name="Liu H."/>
            <person name="Sun Y."/>
            <person name="Le M."/>
            <person name="Wang Q."/>
            <person name="Wei S."/>
            <person name="Zheng Y."/>
            <person name="Lin W."/>
            <person name="Duan Y."/>
            <person name="Cao H."/>
            <person name="Xiong S."/>
            <person name="Wang X."/>
            <person name="Wei L."/>
            <person name="Li C."/>
            <person name="Ma Q."/>
            <person name="Ju M."/>
            <person name="Zhao R."/>
            <person name="Li G."/>
            <person name="Mu C."/>
            <person name="Tian Q."/>
            <person name="Mei H."/>
            <person name="Zhang T."/>
            <person name="Gao T."/>
            <person name="Zhang H."/>
        </authorList>
    </citation>
    <scope>NUCLEOTIDE SEQUENCE</scope>
    <source>
        <strain evidence="1">G02</strain>
    </source>
</reference>
<comment type="caution">
    <text evidence="1">The sequence shown here is derived from an EMBL/GenBank/DDBJ whole genome shotgun (WGS) entry which is preliminary data.</text>
</comment>
<proteinExistence type="predicted"/>
<protein>
    <submittedName>
        <fullName evidence="1">Uncharacterized protein</fullName>
    </submittedName>
</protein>
<organism evidence="1">
    <name type="scientific">Sesamum radiatum</name>
    <name type="common">Black benniseed</name>
    <dbReference type="NCBI Taxonomy" id="300843"/>
    <lineage>
        <taxon>Eukaryota</taxon>
        <taxon>Viridiplantae</taxon>
        <taxon>Streptophyta</taxon>
        <taxon>Embryophyta</taxon>
        <taxon>Tracheophyta</taxon>
        <taxon>Spermatophyta</taxon>
        <taxon>Magnoliopsida</taxon>
        <taxon>eudicotyledons</taxon>
        <taxon>Gunneridae</taxon>
        <taxon>Pentapetalae</taxon>
        <taxon>asterids</taxon>
        <taxon>lamiids</taxon>
        <taxon>Lamiales</taxon>
        <taxon>Pedaliaceae</taxon>
        <taxon>Sesamum</taxon>
    </lineage>
</organism>
<sequence>MASSYEFFGFVREVSSRNDPSKATSGWAVPSLSDYAGGWRWSLKQAVVVAHRVLDGYSDEEERVG</sequence>